<evidence type="ECO:0000313" key="1">
    <source>
        <dbReference type="EMBL" id="KAL1405744.1"/>
    </source>
</evidence>
<dbReference type="RefSeq" id="XP_069205688.1">
    <property type="nucleotide sequence ID" value="XM_069355847.1"/>
</dbReference>
<gene>
    <name evidence="1" type="ORF">Q8F55_007414</name>
</gene>
<evidence type="ECO:0000313" key="2">
    <source>
        <dbReference type="Proteomes" id="UP001565368"/>
    </source>
</evidence>
<keyword evidence="2" id="KW-1185">Reference proteome</keyword>
<sequence length="324" mass="36454">MWLDSKHFPHLFDLIIDHADHDAMMVLRGTCKRACARVDARLFKNVTVTFNNRAATFRTSAGAPGVVLPYEVLSDSGRDRDLLITDPATDPAANAVLSHARIVDIHISKDCEYLYWADTDPSSVKVLRIFHTGDQPHRVGGGFMAPKLVVFCDLVQQPDIVRDWLRISATSGMTALVLNVTYDPRLCPCVEYRWYEIPSLDDYVTELVIVFGRTTAGATPSSQPAWHCERALYSVLEFVVFNTNATRKITIVGMDLVDREWVFMSSPAETRVIDHFRNHLRQGCAAMQSRKPEVTRDTSLVKFKTLEEYAAEVGAEEFAVNTAR</sequence>
<dbReference type="EMBL" id="JBBXJM010000006">
    <property type="protein sequence ID" value="KAL1405744.1"/>
    <property type="molecule type" value="Genomic_DNA"/>
</dbReference>
<evidence type="ECO:0008006" key="3">
    <source>
        <dbReference type="Google" id="ProtNLM"/>
    </source>
</evidence>
<reference evidence="1 2" key="1">
    <citation type="submission" date="2023-08" db="EMBL/GenBank/DDBJ databases">
        <title>Annotated Genome Sequence of Vanrija albida AlHP1.</title>
        <authorList>
            <person name="Herzog R."/>
        </authorList>
    </citation>
    <scope>NUCLEOTIDE SEQUENCE [LARGE SCALE GENOMIC DNA]</scope>
    <source>
        <strain evidence="1 2">AlHP1</strain>
    </source>
</reference>
<name>A0ABR3PTG2_9TREE</name>
<dbReference type="GeneID" id="95988457"/>
<accession>A0ABR3PTG2</accession>
<organism evidence="1 2">
    <name type="scientific">Vanrija albida</name>
    <dbReference type="NCBI Taxonomy" id="181172"/>
    <lineage>
        <taxon>Eukaryota</taxon>
        <taxon>Fungi</taxon>
        <taxon>Dikarya</taxon>
        <taxon>Basidiomycota</taxon>
        <taxon>Agaricomycotina</taxon>
        <taxon>Tremellomycetes</taxon>
        <taxon>Trichosporonales</taxon>
        <taxon>Trichosporonaceae</taxon>
        <taxon>Vanrija</taxon>
    </lineage>
</organism>
<protein>
    <recommendedName>
        <fullName evidence="3">F-box domain-containing protein</fullName>
    </recommendedName>
</protein>
<proteinExistence type="predicted"/>
<comment type="caution">
    <text evidence="1">The sequence shown here is derived from an EMBL/GenBank/DDBJ whole genome shotgun (WGS) entry which is preliminary data.</text>
</comment>
<dbReference type="Proteomes" id="UP001565368">
    <property type="component" value="Unassembled WGS sequence"/>
</dbReference>